<sequence length="156" mass="17665">MTKGKSLLDTAASDLVSMMMGVDKIIKKTNPELSNRDNMKYWVLSLLERDGPQSMTSLGSQAHISKPYMTRLVDSLIQDGYVERNSDPHDRRVIIISITNKGELVNKKFLIELRDSVKPFLKSLTKEELDKITAASNDIAEIFSKIFFTDSHKTND</sequence>
<evidence type="ECO:0000256" key="3">
    <source>
        <dbReference type="ARBA" id="ARBA00023163"/>
    </source>
</evidence>
<dbReference type="GO" id="GO:0003677">
    <property type="term" value="F:DNA binding"/>
    <property type="evidence" value="ECO:0007669"/>
    <property type="project" value="UniProtKB-KW"/>
</dbReference>
<evidence type="ECO:0000256" key="2">
    <source>
        <dbReference type="ARBA" id="ARBA00023125"/>
    </source>
</evidence>
<evidence type="ECO:0000256" key="1">
    <source>
        <dbReference type="ARBA" id="ARBA00023015"/>
    </source>
</evidence>
<dbReference type="SMART" id="SM00347">
    <property type="entry name" value="HTH_MARR"/>
    <property type="match status" value="1"/>
</dbReference>
<feature type="domain" description="HTH marR-type" evidence="4">
    <location>
        <begin position="12"/>
        <end position="141"/>
    </location>
</feature>
<dbReference type="GeneID" id="97607953"/>
<dbReference type="SUPFAM" id="SSF46785">
    <property type="entry name" value="Winged helix' DNA-binding domain"/>
    <property type="match status" value="1"/>
</dbReference>
<keyword evidence="6" id="KW-1185">Reference proteome</keyword>
<keyword evidence="2" id="KW-0238">DNA-binding</keyword>
<dbReference type="InterPro" id="IPR036390">
    <property type="entry name" value="WH_DNA-bd_sf"/>
</dbReference>
<evidence type="ECO:0000313" key="5">
    <source>
        <dbReference type="EMBL" id="PWR74542.1"/>
    </source>
</evidence>
<dbReference type="PRINTS" id="PR00598">
    <property type="entry name" value="HTHMARR"/>
</dbReference>
<name>A0A2V2N330_9EURY</name>
<dbReference type="RefSeq" id="WP_109940761.1">
    <property type="nucleotide sequence ID" value="NZ_CP176366.1"/>
</dbReference>
<proteinExistence type="predicted"/>
<dbReference type="PANTHER" id="PTHR42756">
    <property type="entry name" value="TRANSCRIPTIONAL REGULATOR, MARR"/>
    <property type="match status" value="1"/>
</dbReference>
<dbReference type="Gene3D" id="1.10.10.10">
    <property type="entry name" value="Winged helix-like DNA-binding domain superfamily/Winged helix DNA-binding domain"/>
    <property type="match status" value="1"/>
</dbReference>
<dbReference type="EMBL" id="QGMZ01000017">
    <property type="protein sequence ID" value="PWR74542.1"/>
    <property type="molecule type" value="Genomic_DNA"/>
</dbReference>
<dbReference type="PANTHER" id="PTHR42756:SF1">
    <property type="entry name" value="TRANSCRIPTIONAL REPRESSOR OF EMRAB OPERON"/>
    <property type="match status" value="1"/>
</dbReference>
<dbReference type="OrthoDB" id="118086at2157"/>
<accession>A0A2V2N330</accession>
<comment type="caution">
    <text evidence="5">The sequence shown here is derived from an EMBL/GenBank/DDBJ whole genome shotgun (WGS) entry which is preliminary data.</text>
</comment>
<dbReference type="InterPro" id="IPR036388">
    <property type="entry name" value="WH-like_DNA-bd_sf"/>
</dbReference>
<evidence type="ECO:0000259" key="4">
    <source>
        <dbReference type="PROSITE" id="PS50995"/>
    </source>
</evidence>
<reference evidence="5 6" key="1">
    <citation type="submission" date="2018-05" db="EMBL/GenBank/DDBJ databases">
        <title>Draft genome of Methanospirillum stamsii Pt1.</title>
        <authorList>
            <person name="Dueholm M.S."/>
            <person name="Nielsen P.H."/>
            <person name="Bakmann L.F."/>
            <person name="Otzen D.E."/>
        </authorList>
    </citation>
    <scope>NUCLEOTIDE SEQUENCE [LARGE SCALE GENOMIC DNA]</scope>
    <source>
        <strain evidence="5 6">Pt1</strain>
    </source>
</reference>
<protein>
    <recommendedName>
        <fullName evidence="4">HTH marR-type domain-containing protein</fullName>
    </recommendedName>
</protein>
<dbReference type="Proteomes" id="UP000245934">
    <property type="component" value="Unassembled WGS sequence"/>
</dbReference>
<keyword evidence="1" id="KW-0805">Transcription regulation</keyword>
<keyword evidence="3" id="KW-0804">Transcription</keyword>
<dbReference type="InterPro" id="IPR000835">
    <property type="entry name" value="HTH_MarR-typ"/>
</dbReference>
<dbReference type="AlphaFoldDB" id="A0A2V2N330"/>
<organism evidence="5 6">
    <name type="scientific">Methanospirillum stamsii</name>
    <dbReference type="NCBI Taxonomy" id="1277351"/>
    <lineage>
        <taxon>Archaea</taxon>
        <taxon>Methanobacteriati</taxon>
        <taxon>Methanobacteriota</taxon>
        <taxon>Stenosarchaea group</taxon>
        <taxon>Methanomicrobia</taxon>
        <taxon>Methanomicrobiales</taxon>
        <taxon>Methanospirillaceae</taxon>
        <taxon>Methanospirillum</taxon>
    </lineage>
</organism>
<gene>
    <name evidence="5" type="ORF">DLD82_08835</name>
</gene>
<dbReference type="PROSITE" id="PS50995">
    <property type="entry name" value="HTH_MARR_2"/>
    <property type="match status" value="1"/>
</dbReference>
<dbReference type="Pfam" id="PF01047">
    <property type="entry name" value="MarR"/>
    <property type="match status" value="1"/>
</dbReference>
<dbReference type="GO" id="GO:0003700">
    <property type="term" value="F:DNA-binding transcription factor activity"/>
    <property type="evidence" value="ECO:0007669"/>
    <property type="project" value="InterPro"/>
</dbReference>
<evidence type="ECO:0000313" key="6">
    <source>
        <dbReference type="Proteomes" id="UP000245934"/>
    </source>
</evidence>